<dbReference type="InterPro" id="IPR036322">
    <property type="entry name" value="WD40_repeat_dom_sf"/>
</dbReference>
<accession>A0A1Y2BYX0</accession>
<dbReference type="AlphaFoldDB" id="A0A1Y2BYX0"/>
<dbReference type="EMBL" id="MCGO01000037">
    <property type="protein sequence ID" value="ORY39951.1"/>
    <property type="molecule type" value="Genomic_DNA"/>
</dbReference>
<feature type="non-terminal residue" evidence="2">
    <location>
        <position position="228"/>
    </location>
</feature>
<proteinExistence type="predicted"/>
<evidence type="ECO:0000313" key="3">
    <source>
        <dbReference type="Proteomes" id="UP000193642"/>
    </source>
</evidence>
<sequence length="228" mass="24210">MLKFAPPSTSQQQPSETASGLVLAASESSSTLNKWTFTSSSSQGIRVTPLVLLPEASPVKALAWTYFNSNSNFDSPCFAFGASTGRVAFAKYEHDAPQKESTSTSSHSLGNGSITVINEYNDKPARPCSLLAFSPSSSLLLIGLGKYRDLPTCYVWDPVAAATLASLAPNEALLSAAWLSGSTNSFLAGITSRWVRIYDLRRTSTATAATEANNAAQVVIATRFVLNT</sequence>
<feature type="compositionally biased region" description="Polar residues" evidence="1">
    <location>
        <begin position="7"/>
        <end position="18"/>
    </location>
</feature>
<evidence type="ECO:0000256" key="1">
    <source>
        <dbReference type="SAM" id="MobiDB-lite"/>
    </source>
</evidence>
<dbReference type="Gene3D" id="2.130.10.10">
    <property type="entry name" value="YVTN repeat-like/Quinoprotein amine dehydrogenase"/>
    <property type="match status" value="1"/>
</dbReference>
<feature type="region of interest" description="Disordered" evidence="1">
    <location>
        <begin position="1"/>
        <end position="22"/>
    </location>
</feature>
<keyword evidence="3" id="KW-1185">Reference proteome</keyword>
<gene>
    <name evidence="2" type="ORF">BCR33DRAFT_768324</name>
</gene>
<name>A0A1Y2BYX0_9FUNG</name>
<dbReference type="InterPro" id="IPR037593">
    <property type="entry name" value="MIOS/Sea4"/>
</dbReference>
<dbReference type="PANTHER" id="PTHR16453">
    <property type="entry name" value="WD40 DOMAIN-CONTAINING PROTEIN MIO FAMILY MEMBER"/>
    <property type="match status" value="1"/>
</dbReference>
<dbReference type="GO" id="GO:0005737">
    <property type="term" value="C:cytoplasm"/>
    <property type="evidence" value="ECO:0007669"/>
    <property type="project" value="TreeGrafter"/>
</dbReference>
<evidence type="ECO:0008006" key="4">
    <source>
        <dbReference type="Google" id="ProtNLM"/>
    </source>
</evidence>
<evidence type="ECO:0000313" key="2">
    <source>
        <dbReference type="EMBL" id="ORY39951.1"/>
    </source>
</evidence>
<comment type="caution">
    <text evidence="2">The sequence shown here is derived from an EMBL/GenBank/DDBJ whole genome shotgun (WGS) entry which is preliminary data.</text>
</comment>
<organism evidence="2 3">
    <name type="scientific">Rhizoclosmatium globosum</name>
    <dbReference type="NCBI Taxonomy" id="329046"/>
    <lineage>
        <taxon>Eukaryota</taxon>
        <taxon>Fungi</taxon>
        <taxon>Fungi incertae sedis</taxon>
        <taxon>Chytridiomycota</taxon>
        <taxon>Chytridiomycota incertae sedis</taxon>
        <taxon>Chytridiomycetes</taxon>
        <taxon>Chytridiales</taxon>
        <taxon>Chytriomycetaceae</taxon>
        <taxon>Rhizoclosmatium</taxon>
    </lineage>
</organism>
<protein>
    <recommendedName>
        <fullName evidence="4">WD40 repeat-like protein</fullName>
    </recommendedName>
</protein>
<dbReference type="PANTHER" id="PTHR16453:SF9">
    <property type="entry name" value="GATOR COMPLEX PROTEIN MIOS"/>
    <property type="match status" value="1"/>
</dbReference>
<reference evidence="2 3" key="1">
    <citation type="submission" date="2016-07" db="EMBL/GenBank/DDBJ databases">
        <title>Pervasive Adenine N6-methylation of Active Genes in Fungi.</title>
        <authorList>
            <consortium name="DOE Joint Genome Institute"/>
            <person name="Mondo S.J."/>
            <person name="Dannebaum R.O."/>
            <person name="Kuo R.C."/>
            <person name="Labutti K."/>
            <person name="Haridas S."/>
            <person name="Kuo A."/>
            <person name="Salamov A."/>
            <person name="Ahrendt S.R."/>
            <person name="Lipzen A."/>
            <person name="Sullivan W."/>
            <person name="Andreopoulos W.B."/>
            <person name="Clum A."/>
            <person name="Lindquist E."/>
            <person name="Daum C."/>
            <person name="Ramamoorthy G.K."/>
            <person name="Gryganskyi A."/>
            <person name="Culley D."/>
            <person name="Magnuson J.K."/>
            <person name="James T.Y."/>
            <person name="O'Malley M.A."/>
            <person name="Stajich J.E."/>
            <person name="Spatafora J.W."/>
            <person name="Visel A."/>
            <person name="Grigoriev I.V."/>
        </authorList>
    </citation>
    <scope>NUCLEOTIDE SEQUENCE [LARGE SCALE GENOMIC DNA]</scope>
    <source>
        <strain evidence="2 3">JEL800</strain>
    </source>
</reference>
<dbReference type="SUPFAM" id="SSF50978">
    <property type="entry name" value="WD40 repeat-like"/>
    <property type="match status" value="1"/>
</dbReference>
<dbReference type="Proteomes" id="UP000193642">
    <property type="component" value="Unassembled WGS sequence"/>
</dbReference>
<dbReference type="InterPro" id="IPR015943">
    <property type="entry name" value="WD40/YVTN_repeat-like_dom_sf"/>
</dbReference>
<dbReference type="OrthoDB" id="341486at2759"/>
<dbReference type="GO" id="GO:1904263">
    <property type="term" value="P:positive regulation of TORC1 signaling"/>
    <property type="evidence" value="ECO:0007669"/>
    <property type="project" value="TreeGrafter"/>
</dbReference>